<reference evidence="1 2" key="1">
    <citation type="submission" date="2023-03" db="EMBL/GenBank/DDBJ databases">
        <title>Description of Hydrogenimonas sp. ISO32.</title>
        <authorList>
            <person name="Mino S."/>
            <person name="Fukazawa S."/>
            <person name="Sawabe T."/>
        </authorList>
    </citation>
    <scope>NUCLEOTIDE SEQUENCE [LARGE SCALE GENOMIC DNA]</scope>
    <source>
        <strain evidence="1 2">ISO32</strain>
    </source>
</reference>
<dbReference type="EMBL" id="AP027370">
    <property type="protein sequence ID" value="BDY11719.1"/>
    <property type="molecule type" value="Genomic_DNA"/>
</dbReference>
<accession>A0ABN6WRK6</accession>
<dbReference type="SUPFAM" id="SSF56784">
    <property type="entry name" value="HAD-like"/>
    <property type="match status" value="1"/>
</dbReference>
<dbReference type="Gene3D" id="3.40.50.1000">
    <property type="entry name" value="HAD superfamily/HAD-like"/>
    <property type="match status" value="1"/>
</dbReference>
<gene>
    <name evidence="1" type="ORF">HCR_00310</name>
</gene>
<evidence type="ECO:0000313" key="1">
    <source>
        <dbReference type="EMBL" id="BDY11719.1"/>
    </source>
</evidence>
<evidence type="ECO:0008006" key="3">
    <source>
        <dbReference type="Google" id="ProtNLM"/>
    </source>
</evidence>
<dbReference type="InterPro" id="IPR023214">
    <property type="entry name" value="HAD_sf"/>
</dbReference>
<organism evidence="1 2">
    <name type="scientific">Hydrogenimonas cancrithermarum</name>
    <dbReference type="NCBI Taxonomy" id="2993563"/>
    <lineage>
        <taxon>Bacteria</taxon>
        <taxon>Pseudomonadati</taxon>
        <taxon>Campylobacterota</taxon>
        <taxon>Epsilonproteobacteria</taxon>
        <taxon>Campylobacterales</taxon>
        <taxon>Hydrogenimonadaceae</taxon>
        <taxon>Hydrogenimonas</taxon>
    </lineage>
</organism>
<protein>
    <recommendedName>
        <fullName evidence="3">Haloacid dehalogenase</fullName>
    </recommendedName>
</protein>
<dbReference type="InterPro" id="IPR036412">
    <property type="entry name" value="HAD-like_sf"/>
</dbReference>
<evidence type="ECO:0000313" key="2">
    <source>
        <dbReference type="Proteomes" id="UP001321445"/>
    </source>
</evidence>
<dbReference type="RefSeq" id="WP_286336935.1">
    <property type="nucleotide sequence ID" value="NZ_AP027370.1"/>
</dbReference>
<dbReference type="Proteomes" id="UP001321445">
    <property type="component" value="Chromosome"/>
</dbReference>
<proteinExistence type="predicted"/>
<keyword evidence="2" id="KW-1185">Reference proteome</keyword>
<sequence length="155" mass="16755">MKIAIPSFGTLDIHHIVCDYNGTIARDGELLPEVKPLFESLCESFAIHVVTADTFGSVAEQLEEYDVTIKILSSHDHASEKRSYIESLGAETCVAVGNGNNDMQMLESAALGIALIGFEGCSTQALLKSDIVCTGIEDALELFIHSKRLVATLRV</sequence>
<name>A0ABN6WRK6_9BACT</name>